<name>A0AAD7L261_QUISA</name>
<keyword evidence="2" id="KW-1185">Reference proteome</keyword>
<sequence length="107" mass="12081">MFYSAIDSEFHGFFLLHAYDAVDCLTHSSTVIWFDEESQQNEWWLLTQCYTRCLTTVSSFHLLCPLSLSTPHTFRPSSSTCSWATLVGSGPWLGLPYVAGSAYKICL</sequence>
<organism evidence="1 2">
    <name type="scientific">Quillaja saponaria</name>
    <name type="common">Soap bark tree</name>
    <dbReference type="NCBI Taxonomy" id="32244"/>
    <lineage>
        <taxon>Eukaryota</taxon>
        <taxon>Viridiplantae</taxon>
        <taxon>Streptophyta</taxon>
        <taxon>Embryophyta</taxon>
        <taxon>Tracheophyta</taxon>
        <taxon>Spermatophyta</taxon>
        <taxon>Magnoliopsida</taxon>
        <taxon>eudicotyledons</taxon>
        <taxon>Gunneridae</taxon>
        <taxon>Pentapetalae</taxon>
        <taxon>rosids</taxon>
        <taxon>fabids</taxon>
        <taxon>Fabales</taxon>
        <taxon>Quillajaceae</taxon>
        <taxon>Quillaja</taxon>
    </lineage>
</organism>
<comment type="caution">
    <text evidence="1">The sequence shown here is derived from an EMBL/GenBank/DDBJ whole genome shotgun (WGS) entry which is preliminary data.</text>
</comment>
<reference evidence="1" key="1">
    <citation type="journal article" date="2023" name="Science">
        <title>Elucidation of the pathway for biosynthesis of saponin adjuvants from the soapbark tree.</title>
        <authorList>
            <person name="Reed J."/>
            <person name="Orme A."/>
            <person name="El-Demerdash A."/>
            <person name="Owen C."/>
            <person name="Martin L.B.B."/>
            <person name="Misra R.C."/>
            <person name="Kikuchi S."/>
            <person name="Rejzek M."/>
            <person name="Martin A.C."/>
            <person name="Harkess A."/>
            <person name="Leebens-Mack J."/>
            <person name="Louveau T."/>
            <person name="Stephenson M.J."/>
            <person name="Osbourn A."/>
        </authorList>
    </citation>
    <scope>NUCLEOTIDE SEQUENCE</scope>
    <source>
        <strain evidence="1">S10</strain>
    </source>
</reference>
<dbReference type="Proteomes" id="UP001163823">
    <property type="component" value="Chromosome 11"/>
</dbReference>
<dbReference type="EMBL" id="JARAOO010000011">
    <property type="protein sequence ID" value="KAJ7950042.1"/>
    <property type="molecule type" value="Genomic_DNA"/>
</dbReference>
<evidence type="ECO:0000313" key="2">
    <source>
        <dbReference type="Proteomes" id="UP001163823"/>
    </source>
</evidence>
<protein>
    <submittedName>
        <fullName evidence="1">Uncharacterized protein</fullName>
    </submittedName>
</protein>
<dbReference type="KEGG" id="qsa:O6P43_026284"/>
<gene>
    <name evidence="1" type="ORF">O6P43_026284</name>
</gene>
<proteinExistence type="predicted"/>
<dbReference type="AlphaFoldDB" id="A0AAD7L261"/>
<evidence type="ECO:0000313" key="1">
    <source>
        <dbReference type="EMBL" id="KAJ7950042.1"/>
    </source>
</evidence>
<accession>A0AAD7L261</accession>